<evidence type="ECO:0000256" key="2">
    <source>
        <dbReference type="ARBA" id="ARBA00022643"/>
    </source>
</evidence>
<accession>A0A1H9PP23</accession>
<dbReference type="InterPro" id="IPR029039">
    <property type="entry name" value="Flavoprotein-like_sf"/>
</dbReference>
<dbReference type="Pfam" id="PF03358">
    <property type="entry name" value="FMN_red"/>
    <property type="match status" value="1"/>
</dbReference>
<name>A0A1H9PP23_9LACT</name>
<dbReference type="PANTHER" id="PTHR43408">
    <property type="entry name" value="FMN REDUCTASE (NADPH)"/>
    <property type="match status" value="1"/>
</dbReference>
<evidence type="ECO:0000256" key="3">
    <source>
        <dbReference type="ARBA" id="ARBA00023002"/>
    </source>
</evidence>
<reference evidence="5 6" key="1">
    <citation type="submission" date="2016-10" db="EMBL/GenBank/DDBJ databases">
        <authorList>
            <person name="de Groot N.N."/>
        </authorList>
    </citation>
    <scope>NUCLEOTIDE SEQUENCE [LARGE SCALE GENOMIC DNA]</scope>
    <source>
        <strain evidence="5 6">DSM 13760</strain>
    </source>
</reference>
<protein>
    <submittedName>
        <fullName evidence="5">FMN reductase</fullName>
    </submittedName>
</protein>
<dbReference type="STRING" id="142588.SAMN04488559_10145"/>
<feature type="domain" description="NADPH-dependent FMN reductase-like" evidence="4">
    <location>
        <begin position="1"/>
        <end position="143"/>
    </location>
</feature>
<dbReference type="GO" id="GO:0016491">
    <property type="term" value="F:oxidoreductase activity"/>
    <property type="evidence" value="ECO:0007669"/>
    <property type="project" value="UniProtKB-KW"/>
</dbReference>
<evidence type="ECO:0000313" key="5">
    <source>
        <dbReference type="EMBL" id="SER49928.1"/>
    </source>
</evidence>
<dbReference type="Gene3D" id="3.40.50.360">
    <property type="match status" value="1"/>
</dbReference>
<keyword evidence="2" id="KW-0288">FMN</keyword>
<evidence type="ECO:0000313" key="6">
    <source>
        <dbReference type="Proteomes" id="UP000198948"/>
    </source>
</evidence>
<dbReference type="SUPFAM" id="SSF52218">
    <property type="entry name" value="Flavoproteins"/>
    <property type="match status" value="1"/>
</dbReference>
<keyword evidence="1" id="KW-0285">Flavoprotein</keyword>
<keyword evidence="6" id="KW-1185">Reference proteome</keyword>
<dbReference type="Proteomes" id="UP000198948">
    <property type="component" value="Unassembled WGS sequence"/>
</dbReference>
<dbReference type="OrthoDB" id="9812295at2"/>
<keyword evidence="3" id="KW-0560">Oxidoreductase</keyword>
<dbReference type="AlphaFoldDB" id="A0A1H9PP23"/>
<evidence type="ECO:0000256" key="1">
    <source>
        <dbReference type="ARBA" id="ARBA00022630"/>
    </source>
</evidence>
<sequence>MKIAAIIGSRLGNNTRAVVHFAVTEMKKYDPTVEVSILDVADYELPFSDGRAFFEYEQPVKGFLETIMEADALLIGTPIFQASIPGTLKNIFDMLPVNAFEGKVASMIVTAGSPKHYLIAEQQLKPILSYMKANLAPTYVFVEEKDIVRGAIMNPDVEFRVQRLVEDTVLLVEAYQAMREKKEAAYDF</sequence>
<evidence type="ECO:0000259" key="4">
    <source>
        <dbReference type="Pfam" id="PF03358"/>
    </source>
</evidence>
<organism evidence="5 6">
    <name type="scientific">Isobaculum melis</name>
    <dbReference type="NCBI Taxonomy" id="142588"/>
    <lineage>
        <taxon>Bacteria</taxon>
        <taxon>Bacillati</taxon>
        <taxon>Bacillota</taxon>
        <taxon>Bacilli</taxon>
        <taxon>Lactobacillales</taxon>
        <taxon>Carnobacteriaceae</taxon>
        <taxon>Isobaculum</taxon>
    </lineage>
</organism>
<dbReference type="InterPro" id="IPR051814">
    <property type="entry name" value="NAD(P)H-dep_FMN_reductase"/>
</dbReference>
<dbReference type="PANTHER" id="PTHR43408:SF2">
    <property type="entry name" value="FMN REDUCTASE (NADPH)"/>
    <property type="match status" value="1"/>
</dbReference>
<dbReference type="InterPro" id="IPR005025">
    <property type="entry name" value="FMN_Rdtase-like_dom"/>
</dbReference>
<proteinExistence type="predicted"/>
<gene>
    <name evidence="5" type="ORF">SAMN04488559_10145</name>
</gene>
<dbReference type="EMBL" id="FOHA01000001">
    <property type="protein sequence ID" value="SER49928.1"/>
    <property type="molecule type" value="Genomic_DNA"/>
</dbReference>
<dbReference type="RefSeq" id="WP_092649208.1">
    <property type="nucleotide sequence ID" value="NZ_FOHA01000001.1"/>
</dbReference>